<dbReference type="eggNOG" id="COG3291">
    <property type="taxonomic scope" value="Bacteria"/>
</dbReference>
<comment type="similarity">
    <text evidence="1">Belongs to the peptidase M43B family.</text>
</comment>
<feature type="chain" id="PRO_5003068884" evidence="10">
    <location>
        <begin position="22"/>
        <end position="317"/>
    </location>
</feature>
<dbReference type="RefSeq" id="WP_013051709.1">
    <property type="nucleotide sequence ID" value="NC_014012.1"/>
</dbReference>
<proteinExistence type="inferred from homology"/>
<dbReference type="Proteomes" id="UP000002350">
    <property type="component" value="Chromosome"/>
</dbReference>
<evidence type="ECO:0000256" key="9">
    <source>
        <dbReference type="SAM" id="MobiDB-lite"/>
    </source>
</evidence>
<feature type="signal peptide" evidence="10">
    <location>
        <begin position="1"/>
        <end position="21"/>
    </location>
</feature>
<dbReference type="HOGENOM" id="CLU_048726_0_0_6"/>
<dbReference type="GO" id="GO:0008237">
    <property type="term" value="F:metallopeptidase activity"/>
    <property type="evidence" value="ECO:0007669"/>
    <property type="project" value="UniProtKB-KW"/>
</dbReference>
<evidence type="ECO:0000259" key="11">
    <source>
        <dbReference type="Pfam" id="PF05572"/>
    </source>
</evidence>
<evidence type="ECO:0000256" key="2">
    <source>
        <dbReference type="ARBA" id="ARBA00022670"/>
    </source>
</evidence>
<evidence type="ECO:0000313" key="12">
    <source>
        <dbReference type="EMBL" id="BAJ02405.1"/>
    </source>
</evidence>
<dbReference type="GO" id="GO:0046872">
    <property type="term" value="F:metal ion binding"/>
    <property type="evidence" value="ECO:0007669"/>
    <property type="project" value="UniProtKB-KW"/>
</dbReference>
<evidence type="ECO:0000256" key="3">
    <source>
        <dbReference type="ARBA" id="ARBA00022723"/>
    </source>
</evidence>
<keyword evidence="6" id="KW-0862">Zinc</keyword>
<feature type="compositionally biased region" description="Gly residues" evidence="9">
    <location>
        <begin position="69"/>
        <end position="80"/>
    </location>
</feature>
<accession>D4ZL56</accession>
<dbReference type="PANTHER" id="PTHR47466">
    <property type="match status" value="1"/>
</dbReference>
<keyword evidence="5" id="KW-0378">Hydrolase</keyword>
<feature type="region of interest" description="Disordered" evidence="9">
    <location>
        <begin position="61"/>
        <end position="91"/>
    </location>
</feature>
<dbReference type="Gene3D" id="3.40.390.10">
    <property type="entry name" value="Collagenase (Catalytic Domain)"/>
    <property type="match status" value="1"/>
</dbReference>
<name>D4ZL56_SHEVD</name>
<feature type="domain" description="Peptidase M43 pregnancy-associated plasma-A" evidence="11">
    <location>
        <begin position="219"/>
        <end position="308"/>
    </location>
</feature>
<dbReference type="AlphaFoldDB" id="D4ZL56"/>
<dbReference type="InterPro" id="IPR008754">
    <property type="entry name" value="Peptidase_M43"/>
</dbReference>
<gene>
    <name evidence="12" type="ordered locus">SVI_2434</name>
</gene>
<dbReference type="MEROPS" id="M43.008"/>
<dbReference type="Pfam" id="PF05572">
    <property type="entry name" value="Peptidase_M43"/>
    <property type="match status" value="1"/>
</dbReference>
<keyword evidence="2" id="KW-0645">Protease</keyword>
<evidence type="ECO:0000256" key="5">
    <source>
        <dbReference type="ARBA" id="ARBA00022801"/>
    </source>
</evidence>
<evidence type="ECO:0000256" key="10">
    <source>
        <dbReference type="SAM" id="SignalP"/>
    </source>
</evidence>
<evidence type="ECO:0000256" key="8">
    <source>
        <dbReference type="ARBA" id="ARBA00023157"/>
    </source>
</evidence>
<dbReference type="InterPro" id="IPR024079">
    <property type="entry name" value="MetalloPept_cat_dom_sf"/>
</dbReference>
<dbReference type="STRING" id="637905.SVI_2434"/>
<keyword evidence="8" id="KW-1015">Disulfide bond</keyword>
<reference evidence="13" key="1">
    <citation type="journal article" date="2010" name="Mol. Biosyst.">
        <title>Complete genome sequence and comparative analysis of Shewanella violacea, a psychrophilic and piezophilic bacterium from deep sea floor sediments.</title>
        <authorList>
            <person name="Aono E."/>
            <person name="Baba T."/>
            <person name="Ara T."/>
            <person name="Nishi T."/>
            <person name="Nakamichi T."/>
            <person name="Inamoto E."/>
            <person name="Toyonaga H."/>
            <person name="Hasegawa M."/>
            <person name="Takai Y."/>
            <person name="Okumura Y."/>
            <person name="Baba M."/>
            <person name="Tomita M."/>
            <person name="Kato C."/>
            <person name="Oshima T."/>
            <person name="Nakasone K."/>
            <person name="Mori H."/>
        </authorList>
    </citation>
    <scope>NUCLEOTIDE SEQUENCE [LARGE SCALE GENOMIC DNA]</scope>
    <source>
        <strain evidence="13">JCM 10179 / CIP 106290 / LMG 19151 / DSS12</strain>
    </source>
</reference>
<protein>
    <submittedName>
        <fullName evidence="12">Zinc metallopeptidase, putative</fullName>
    </submittedName>
</protein>
<dbReference type="PANTHER" id="PTHR47466:SF1">
    <property type="entry name" value="METALLOPROTEASE MEP1 (AFU_ORTHOLOGUE AFUA_1G07730)-RELATED"/>
    <property type="match status" value="1"/>
</dbReference>
<sequence length="317" mass="34056">MFRSLLLSVCLLLLTLPQSMAAGPNPGGHGWDNANHNAAFKRCGTRTPTEVEVHRVNKRLNAMKKPDGVGNGGGNGNGGNDGDDNGTPSNPTMRSINVYFHVLTDGSTGALSTQDIVGQMNVLQAAFSSGANSNDTGISFVLSGTSYIDNSAWFHAGYGSIAEQEMKDSLRIGDEDDLNVYTNNPGGGLLGWATFPSSYDNAPKNDGVVILYSSLPNGSAAPYNEGDTLTHEVGHWLGLYHTFQGGCKGMGDDVVDTPAERSPAYGCPTNRNSCKRQSGDDPIENFMDYTDDNCMDEFTIWQADRMDKMSTLYRTPE</sequence>
<dbReference type="EMBL" id="AP011177">
    <property type="protein sequence ID" value="BAJ02405.1"/>
    <property type="molecule type" value="Genomic_DNA"/>
</dbReference>
<dbReference type="SUPFAM" id="SSF55486">
    <property type="entry name" value="Metalloproteases ('zincins'), catalytic domain"/>
    <property type="match status" value="1"/>
</dbReference>
<dbReference type="GO" id="GO:0006508">
    <property type="term" value="P:proteolysis"/>
    <property type="evidence" value="ECO:0007669"/>
    <property type="project" value="UniProtKB-KW"/>
</dbReference>
<evidence type="ECO:0000256" key="4">
    <source>
        <dbReference type="ARBA" id="ARBA00022729"/>
    </source>
</evidence>
<evidence type="ECO:0000256" key="1">
    <source>
        <dbReference type="ARBA" id="ARBA00008721"/>
    </source>
</evidence>
<evidence type="ECO:0000313" key="13">
    <source>
        <dbReference type="Proteomes" id="UP000002350"/>
    </source>
</evidence>
<keyword evidence="4 10" id="KW-0732">Signal</keyword>
<keyword evidence="13" id="KW-1185">Reference proteome</keyword>
<dbReference type="KEGG" id="svo:SVI_2434"/>
<evidence type="ECO:0000256" key="6">
    <source>
        <dbReference type="ARBA" id="ARBA00022833"/>
    </source>
</evidence>
<dbReference type="CDD" id="cd04275">
    <property type="entry name" value="ZnMc_pappalysin_like"/>
    <property type="match status" value="1"/>
</dbReference>
<evidence type="ECO:0000256" key="7">
    <source>
        <dbReference type="ARBA" id="ARBA00023049"/>
    </source>
</evidence>
<organism evidence="12 13">
    <name type="scientific">Shewanella violacea (strain JCM 10179 / CIP 106290 / LMG 19151 / DSS12)</name>
    <dbReference type="NCBI Taxonomy" id="637905"/>
    <lineage>
        <taxon>Bacteria</taxon>
        <taxon>Pseudomonadati</taxon>
        <taxon>Pseudomonadota</taxon>
        <taxon>Gammaproteobacteria</taxon>
        <taxon>Alteromonadales</taxon>
        <taxon>Shewanellaceae</taxon>
        <taxon>Shewanella</taxon>
    </lineage>
</organism>
<keyword evidence="3" id="KW-0479">Metal-binding</keyword>
<keyword evidence="7" id="KW-0482">Metalloprotease</keyword>